<reference evidence="3" key="1">
    <citation type="submission" date="2023-08" db="EMBL/GenBank/DDBJ databases">
        <authorList>
            <person name="Audoor S."/>
            <person name="Bilcke G."/>
        </authorList>
    </citation>
    <scope>NUCLEOTIDE SEQUENCE</scope>
</reference>
<sequence length="187" mass="20122">MKSQIIFAALLAAAAVATEATNDENTAKVEDTHKVQRELRPVRIYDNPTTEGSWGHCEGDCDVDDDCYHNLICFQRQENEATPVPGCKGGDEDFSANDYCVFPGDIPLSGNLFEQHTGDNLNDEPVDDLSQPTGQTTILSAENPENETATDPPLSLVGQSGVSSLSQQFISMTLMSLVSAAVLTIQA</sequence>
<dbReference type="Proteomes" id="UP001295423">
    <property type="component" value="Unassembled WGS sequence"/>
</dbReference>
<evidence type="ECO:0000256" key="1">
    <source>
        <dbReference type="SAM" id="MobiDB-lite"/>
    </source>
</evidence>
<dbReference type="AlphaFoldDB" id="A0AAD2FN01"/>
<comment type="caution">
    <text evidence="3">The sequence shown here is derived from an EMBL/GenBank/DDBJ whole genome shotgun (WGS) entry which is preliminary data.</text>
</comment>
<evidence type="ECO:0000313" key="4">
    <source>
        <dbReference type="Proteomes" id="UP001295423"/>
    </source>
</evidence>
<feature type="region of interest" description="Disordered" evidence="1">
    <location>
        <begin position="114"/>
        <end position="152"/>
    </location>
</feature>
<evidence type="ECO:0000313" key="3">
    <source>
        <dbReference type="EMBL" id="CAJ1946718.1"/>
    </source>
</evidence>
<feature type="compositionally biased region" description="Polar residues" evidence="1">
    <location>
        <begin position="130"/>
        <end position="140"/>
    </location>
</feature>
<name>A0AAD2FN01_9STRA</name>
<feature type="chain" id="PRO_5042110717" evidence="2">
    <location>
        <begin position="21"/>
        <end position="187"/>
    </location>
</feature>
<keyword evidence="2" id="KW-0732">Signal</keyword>
<evidence type="ECO:0000256" key="2">
    <source>
        <dbReference type="SAM" id="SignalP"/>
    </source>
</evidence>
<protein>
    <submittedName>
        <fullName evidence="3">Uncharacterized protein</fullName>
    </submittedName>
</protein>
<keyword evidence="4" id="KW-1185">Reference proteome</keyword>
<accession>A0AAD2FN01</accession>
<gene>
    <name evidence="3" type="ORF">CYCCA115_LOCUS10803</name>
</gene>
<dbReference type="EMBL" id="CAKOGP040001714">
    <property type="protein sequence ID" value="CAJ1946718.1"/>
    <property type="molecule type" value="Genomic_DNA"/>
</dbReference>
<feature type="signal peptide" evidence="2">
    <location>
        <begin position="1"/>
        <end position="20"/>
    </location>
</feature>
<organism evidence="3 4">
    <name type="scientific">Cylindrotheca closterium</name>
    <dbReference type="NCBI Taxonomy" id="2856"/>
    <lineage>
        <taxon>Eukaryota</taxon>
        <taxon>Sar</taxon>
        <taxon>Stramenopiles</taxon>
        <taxon>Ochrophyta</taxon>
        <taxon>Bacillariophyta</taxon>
        <taxon>Bacillariophyceae</taxon>
        <taxon>Bacillariophycidae</taxon>
        <taxon>Bacillariales</taxon>
        <taxon>Bacillariaceae</taxon>
        <taxon>Cylindrotheca</taxon>
    </lineage>
</organism>
<proteinExistence type="predicted"/>